<evidence type="ECO:0000313" key="2">
    <source>
        <dbReference type="Proteomes" id="UP001056120"/>
    </source>
</evidence>
<gene>
    <name evidence="1" type="ORF">L1987_51459</name>
</gene>
<sequence>MSYHTLLFGLCRVGCARMADKFEPQVFKIVAAAVLGLQHPLKLLVVQGCVSDSDGYLILWSFSCCCGGKTSMCCCGGNTSMCCCVLVPILLMLCNGCT</sequence>
<reference evidence="2" key="1">
    <citation type="journal article" date="2022" name="Mol. Ecol. Resour.">
        <title>The genomes of chicory, endive, great burdock and yacon provide insights into Asteraceae palaeo-polyploidization history and plant inulin production.</title>
        <authorList>
            <person name="Fan W."/>
            <person name="Wang S."/>
            <person name="Wang H."/>
            <person name="Wang A."/>
            <person name="Jiang F."/>
            <person name="Liu H."/>
            <person name="Zhao H."/>
            <person name="Xu D."/>
            <person name="Zhang Y."/>
        </authorList>
    </citation>
    <scope>NUCLEOTIDE SEQUENCE [LARGE SCALE GENOMIC DNA]</scope>
    <source>
        <strain evidence="2">cv. Yunnan</strain>
    </source>
</reference>
<proteinExistence type="predicted"/>
<keyword evidence="2" id="KW-1185">Reference proteome</keyword>
<comment type="caution">
    <text evidence="1">The sequence shown here is derived from an EMBL/GenBank/DDBJ whole genome shotgun (WGS) entry which is preliminary data.</text>
</comment>
<dbReference type="Proteomes" id="UP001056120">
    <property type="component" value="Linkage Group LG17"/>
</dbReference>
<accession>A0ACB9ER15</accession>
<reference evidence="1 2" key="2">
    <citation type="journal article" date="2022" name="Mol. Ecol. Resour.">
        <title>The genomes of chicory, endive, great burdock and yacon provide insights into Asteraceae paleo-polyploidization history and plant inulin production.</title>
        <authorList>
            <person name="Fan W."/>
            <person name="Wang S."/>
            <person name="Wang H."/>
            <person name="Wang A."/>
            <person name="Jiang F."/>
            <person name="Liu H."/>
            <person name="Zhao H."/>
            <person name="Xu D."/>
            <person name="Zhang Y."/>
        </authorList>
    </citation>
    <scope>NUCLEOTIDE SEQUENCE [LARGE SCALE GENOMIC DNA]</scope>
    <source>
        <strain evidence="2">cv. Yunnan</strain>
        <tissue evidence="1">Leaves</tissue>
    </source>
</reference>
<protein>
    <submittedName>
        <fullName evidence="1">Uncharacterized protein</fullName>
    </submittedName>
</protein>
<evidence type="ECO:0000313" key="1">
    <source>
        <dbReference type="EMBL" id="KAI3761053.1"/>
    </source>
</evidence>
<dbReference type="EMBL" id="CM042034">
    <property type="protein sequence ID" value="KAI3761053.1"/>
    <property type="molecule type" value="Genomic_DNA"/>
</dbReference>
<name>A0ACB9ER15_9ASTR</name>
<organism evidence="1 2">
    <name type="scientific">Smallanthus sonchifolius</name>
    <dbReference type="NCBI Taxonomy" id="185202"/>
    <lineage>
        <taxon>Eukaryota</taxon>
        <taxon>Viridiplantae</taxon>
        <taxon>Streptophyta</taxon>
        <taxon>Embryophyta</taxon>
        <taxon>Tracheophyta</taxon>
        <taxon>Spermatophyta</taxon>
        <taxon>Magnoliopsida</taxon>
        <taxon>eudicotyledons</taxon>
        <taxon>Gunneridae</taxon>
        <taxon>Pentapetalae</taxon>
        <taxon>asterids</taxon>
        <taxon>campanulids</taxon>
        <taxon>Asterales</taxon>
        <taxon>Asteraceae</taxon>
        <taxon>Asteroideae</taxon>
        <taxon>Heliantheae alliance</taxon>
        <taxon>Millerieae</taxon>
        <taxon>Smallanthus</taxon>
    </lineage>
</organism>